<dbReference type="SUPFAM" id="SSF50129">
    <property type="entry name" value="GroES-like"/>
    <property type="match status" value="1"/>
</dbReference>
<dbReference type="CDD" id="cd05289">
    <property type="entry name" value="MDR_like_2"/>
    <property type="match status" value="1"/>
</dbReference>
<dbReference type="PROSITE" id="PS01162">
    <property type="entry name" value="QOR_ZETA_CRYSTAL"/>
    <property type="match status" value="1"/>
</dbReference>
<dbReference type="Gene3D" id="3.90.180.10">
    <property type="entry name" value="Medium-chain alcohol dehydrogenases, catalytic domain"/>
    <property type="match status" value="1"/>
</dbReference>
<name>A0ABU3H501_9BACL</name>
<keyword evidence="4" id="KW-1185">Reference proteome</keyword>
<dbReference type="SUPFAM" id="SSF51735">
    <property type="entry name" value="NAD(P)-binding Rossmann-fold domains"/>
    <property type="match status" value="1"/>
</dbReference>
<proteinExistence type="predicted"/>
<dbReference type="InterPro" id="IPR013154">
    <property type="entry name" value="ADH-like_N"/>
</dbReference>
<dbReference type="PANTHER" id="PTHR11695:SF294">
    <property type="entry name" value="RETICULON-4-INTERACTING PROTEIN 1, MITOCHONDRIAL"/>
    <property type="match status" value="1"/>
</dbReference>
<evidence type="ECO:0000313" key="3">
    <source>
        <dbReference type="EMBL" id="MDT3425894.1"/>
    </source>
</evidence>
<dbReference type="Proteomes" id="UP001248709">
    <property type="component" value="Unassembled WGS sequence"/>
</dbReference>
<accession>A0ABU3H501</accession>
<dbReference type="Gene3D" id="3.40.50.720">
    <property type="entry name" value="NAD(P)-binding Rossmann-like Domain"/>
    <property type="match status" value="1"/>
</dbReference>
<dbReference type="Pfam" id="PF08240">
    <property type="entry name" value="ADH_N"/>
    <property type="match status" value="1"/>
</dbReference>
<comment type="caution">
    <text evidence="3">The sequence shown here is derived from an EMBL/GenBank/DDBJ whole genome shotgun (WGS) entry which is preliminary data.</text>
</comment>
<organism evidence="3 4">
    <name type="scientific">Paenibacillus forsythiae</name>
    <dbReference type="NCBI Taxonomy" id="365616"/>
    <lineage>
        <taxon>Bacteria</taxon>
        <taxon>Bacillati</taxon>
        <taxon>Bacillota</taxon>
        <taxon>Bacilli</taxon>
        <taxon>Bacillales</taxon>
        <taxon>Paenibacillaceae</taxon>
        <taxon>Paenibacillus</taxon>
    </lineage>
</organism>
<dbReference type="Pfam" id="PF13602">
    <property type="entry name" value="ADH_zinc_N_2"/>
    <property type="match status" value="1"/>
</dbReference>
<gene>
    <name evidence="3" type="ORF">J2Z22_001413</name>
</gene>
<dbReference type="InterPro" id="IPR011032">
    <property type="entry name" value="GroES-like_sf"/>
</dbReference>
<feature type="domain" description="Enoyl reductase (ER)" evidence="2">
    <location>
        <begin position="18"/>
        <end position="325"/>
    </location>
</feature>
<dbReference type="EMBL" id="JAUSUY010000004">
    <property type="protein sequence ID" value="MDT3425894.1"/>
    <property type="molecule type" value="Genomic_DNA"/>
</dbReference>
<reference evidence="3 4" key="1">
    <citation type="submission" date="2023-07" db="EMBL/GenBank/DDBJ databases">
        <title>Genomic Encyclopedia of Type Strains, Phase IV (KMG-IV): sequencing the most valuable type-strain genomes for metagenomic binning, comparative biology and taxonomic classification.</title>
        <authorList>
            <person name="Goeker M."/>
        </authorList>
    </citation>
    <scope>NUCLEOTIDE SEQUENCE [LARGE SCALE GENOMIC DNA]</scope>
    <source>
        <strain evidence="3 4">T98</strain>
    </source>
</reference>
<protein>
    <submittedName>
        <fullName evidence="3">NADPH:quinone reductase-like Zn-dependent oxidoreductase</fullName>
    </submittedName>
</protein>
<dbReference type="InterPro" id="IPR002364">
    <property type="entry name" value="Quin_OxRdtase/zeta-crystal_CS"/>
</dbReference>
<dbReference type="RefSeq" id="WP_025702495.1">
    <property type="nucleotide sequence ID" value="NZ_JAUSUY010000004.1"/>
</dbReference>
<dbReference type="InterPro" id="IPR036291">
    <property type="entry name" value="NAD(P)-bd_dom_sf"/>
</dbReference>
<evidence type="ECO:0000256" key="1">
    <source>
        <dbReference type="ARBA" id="ARBA00023002"/>
    </source>
</evidence>
<dbReference type="PANTHER" id="PTHR11695">
    <property type="entry name" value="ALCOHOL DEHYDROGENASE RELATED"/>
    <property type="match status" value="1"/>
</dbReference>
<dbReference type="InterPro" id="IPR020843">
    <property type="entry name" value="ER"/>
</dbReference>
<evidence type="ECO:0000313" key="4">
    <source>
        <dbReference type="Proteomes" id="UP001248709"/>
    </source>
</evidence>
<dbReference type="SMART" id="SM00829">
    <property type="entry name" value="PKS_ER"/>
    <property type="match status" value="1"/>
</dbReference>
<dbReference type="InterPro" id="IPR050700">
    <property type="entry name" value="YIM1/Zinc_Alcohol_DH_Fams"/>
</dbReference>
<sequence length="329" mass="35308">METGSTKFMKAIRIHTIGGPEVLTYEDVPRPSAESGEVLVRIHAAGINPADWRGRAGYLELPEELRPKIPRPSIPGSDISGIVEAVGPGVDEFSVGDAVYGLVRFPPYTEKGGGKGYAEYTTAPVTDLALKPATIDHIQAAAVPMAALTAWQLLFDHANLQSGQTVLVNGAAGGVGHFMVQFAKLKGARVIGVASGRHETFLRELGVDQFIDYTSNSVEEVIRDVDLLLDNVGGPNGYRLLDIIKRGGTLIPVNIGNYPPERLAELDVTRKDRQVRSNGAQLSEIGRLIDAGQVRIAIDSVFSLAEASKAHEHGEKGHLQGKIVLRVVD</sequence>
<evidence type="ECO:0000259" key="2">
    <source>
        <dbReference type="SMART" id="SM00829"/>
    </source>
</evidence>
<keyword evidence="1" id="KW-0560">Oxidoreductase</keyword>